<evidence type="ECO:0000256" key="1">
    <source>
        <dbReference type="SAM" id="MobiDB-lite"/>
    </source>
</evidence>
<dbReference type="EMBL" id="JAVRRJ010000001">
    <property type="protein sequence ID" value="KAK5090666.1"/>
    <property type="molecule type" value="Genomic_DNA"/>
</dbReference>
<gene>
    <name evidence="2" type="ORF">LTR05_000841</name>
</gene>
<feature type="region of interest" description="Disordered" evidence="1">
    <location>
        <begin position="280"/>
        <end position="304"/>
    </location>
</feature>
<evidence type="ECO:0000313" key="3">
    <source>
        <dbReference type="Proteomes" id="UP001309876"/>
    </source>
</evidence>
<name>A0AAN7T825_9EURO</name>
<keyword evidence="3" id="KW-1185">Reference proteome</keyword>
<protein>
    <submittedName>
        <fullName evidence="2">Uncharacterized protein</fullName>
    </submittedName>
</protein>
<feature type="region of interest" description="Disordered" evidence="1">
    <location>
        <begin position="1"/>
        <end position="32"/>
    </location>
</feature>
<organism evidence="2 3">
    <name type="scientific">Lithohypha guttulata</name>
    <dbReference type="NCBI Taxonomy" id="1690604"/>
    <lineage>
        <taxon>Eukaryota</taxon>
        <taxon>Fungi</taxon>
        <taxon>Dikarya</taxon>
        <taxon>Ascomycota</taxon>
        <taxon>Pezizomycotina</taxon>
        <taxon>Eurotiomycetes</taxon>
        <taxon>Chaetothyriomycetidae</taxon>
        <taxon>Chaetothyriales</taxon>
        <taxon>Trichomeriaceae</taxon>
        <taxon>Lithohypha</taxon>
    </lineage>
</organism>
<proteinExistence type="predicted"/>
<evidence type="ECO:0000313" key="2">
    <source>
        <dbReference type="EMBL" id="KAK5090666.1"/>
    </source>
</evidence>
<dbReference type="Proteomes" id="UP001309876">
    <property type="component" value="Unassembled WGS sequence"/>
</dbReference>
<comment type="caution">
    <text evidence="2">The sequence shown here is derived from an EMBL/GenBank/DDBJ whole genome shotgun (WGS) entry which is preliminary data.</text>
</comment>
<feature type="compositionally biased region" description="Low complexity" evidence="1">
    <location>
        <begin position="246"/>
        <end position="260"/>
    </location>
</feature>
<sequence>MAHPLTPYQETRSHKANRLQGKPLPSSGSALHGNGNMMLDQNIILGVLDTLKGYMPPKVLAYIIRMPHGQIESLAFLLGQVQNGIDIDWLSDVILSEDPSHQQQPPRPLTPSALVRRHPSVQSGHSQMTDWSGNTYLAPTLGSHESWQLPGCSSTKEIPEEHNSLYGALDDGTLYHPYPANYANPTLAFETSVPDKSHHMQPIHSHPSVSVDVDRDLGPAHQYPLNCLDSQQSFLLEDEAEPYEGSPKQSVPSSSSNCPSFHEHSPAGFNYYQSFVPTSTSESKTPYSGPTYYRESQKTGPTTESERALLNKILKTSSMAFIDYQHPQRSKEICRSKPNTIDPSNICVHIVPSVPIGMRIFKDTTQRHTKIARLNSLMHPQIHLAVKFDLQAL</sequence>
<dbReference type="AlphaFoldDB" id="A0AAN7T825"/>
<reference evidence="2 3" key="1">
    <citation type="submission" date="2023-08" db="EMBL/GenBank/DDBJ databases">
        <title>Black Yeasts Isolated from many extreme environments.</title>
        <authorList>
            <person name="Coleine C."/>
            <person name="Stajich J.E."/>
            <person name="Selbmann L."/>
        </authorList>
    </citation>
    <scope>NUCLEOTIDE SEQUENCE [LARGE SCALE GENOMIC DNA]</scope>
    <source>
        <strain evidence="2 3">CCFEE 5910</strain>
    </source>
</reference>
<feature type="region of interest" description="Disordered" evidence="1">
    <location>
        <begin position="241"/>
        <end position="261"/>
    </location>
</feature>
<accession>A0AAN7T825</accession>